<feature type="domain" description="AAA+ ATPase" evidence="14">
    <location>
        <begin position="1373"/>
        <end position="1513"/>
    </location>
</feature>
<evidence type="ECO:0000256" key="9">
    <source>
        <dbReference type="ARBA" id="ARBA00023136"/>
    </source>
</evidence>
<reference evidence="15" key="1">
    <citation type="journal article" date="2021" name="Proc. Natl. Acad. Sci. U.S.A.">
        <title>Three genomes in the algal genus Volvox reveal the fate of a haploid sex-determining region after a transition to homothallism.</title>
        <authorList>
            <person name="Yamamoto K."/>
            <person name="Hamaji T."/>
            <person name="Kawai-Toyooka H."/>
            <person name="Matsuzaki R."/>
            <person name="Takahashi F."/>
            <person name="Nishimura Y."/>
            <person name="Kawachi M."/>
            <person name="Noguchi H."/>
            <person name="Minakuchi Y."/>
            <person name="Umen J.G."/>
            <person name="Toyoda A."/>
            <person name="Nozaki H."/>
        </authorList>
    </citation>
    <scope>NUCLEOTIDE SEQUENCE</scope>
    <source>
        <strain evidence="15">NIES-3786</strain>
    </source>
</reference>
<keyword evidence="4" id="KW-0962">Peroxisome biogenesis</keyword>
<feature type="compositionally biased region" description="Polar residues" evidence="13">
    <location>
        <begin position="407"/>
        <end position="420"/>
    </location>
</feature>
<evidence type="ECO:0000313" key="16">
    <source>
        <dbReference type="Proteomes" id="UP000747110"/>
    </source>
</evidence>
<feature type="region of interest" description="Disordered" evidence="13">
    <location>
        <begin position="1699"/>
        <end position="1721"/>
    </location>
</feature>
<evidence type="ECO:0000256" key="12">
    <source>
        <dbReference type="ARBA" id="ARBA00048778"/>
    </source>
</evidence>
<dbReference type="OrthoDB" id="2187at2759"/>
<feature type="region of interest" description="Disordered" evidence="13">
    <location>
        <begin position="1265"/>
        <end position="1289"/>
    </location>
</feature>
<evidence type="ECO:0000313" key="15">
    <source>
        <dbReference type="EMBL" id="GIL79879.1"/>
    </source>
</evidence>
<dbReference type="InterPro" id="IPR003959">
    <property type="entry name" value="ATPase_AAA_core"/>
</dbReference>
<organism evidence="15 16">
    <name type="scientific">Volvox reticuliferus</name>
    <dbReference type="NCBI Taxonomy" id="1737510"/>
    <lineage>
        <taxon>Eukaryota</taxon>
        <taxon>Viridiplantae</taxon>
        <taxon>Chlorophyta</taxon>
        <taxon>core chlorophytes</taxon>
        <taxon>Chlorophyceae</taxon>
        <taxon>CS clade</taxon>
        <taxon>Chlamydomonadales</taxon>
        <taxon>Volvocaceae</taxon>
        <taxon>Volvox</taxon>
    </lineage>
</organism>
<gene>
    <name evidence="15" type="ORF">Vretifemale_9048</name>
</gene>
<proteinExistence type="inferred from homology"/>
<dbReference type="Gene3D" id="3.10.330.10">
    <property type="match status" value="1"/>
</dbReference>
<evidence type="ECO:0000256" key="10">
    <source>
        <dbReference type="ARBA" id="ARBA00032509"/>
    </source>
</evidence>
<keyword evidence="6" id="KW-0378">Hydrolase</keyword>
<evidence type="ECO:0000256" key="11">
    <source>
        <dbReference type="ARBA" id="ARBA00034532"/>
    </source>
</evidence>
<feature type="compositionally biased region" description="Gly residues" evidence="13">
    <location>
        <begin position="1633"/>
        <end position="1654"/>
    </location>
</feature>
<feature type="domain" description="AAA+ ATPase" evidence="14">
    <location>
        <begin position="1018"/>
        <end position="1201"/>
    </location>
</feature>
<name>A0A8J4CDX8_9CHLO</name>
<feature type="region of interest" description="Disordered" evidence="13">
    <location>
        <begin position="207"/>
        <end position="241"/>
    </location>
</feature>
<evidence type="ECO:0000256" key="8">
    <source>
        <dbReference type="ARBA" id="ARBA00022927"/>
    </source>
</evidence>
<dbReference type="GO" id="GO:0005778">
    <property type="term" value="C:peroxisomal membrane"/>
    <property type="evidence" value="ECO:0007669"/>
    <property type="project" value="TreeGrafter"/>
</dbReference>
<dbReference type="GO" id="GO:0005524">
    <property type="term" value="F:ATP binding"/>
    <property type="evidence" value="ECO:0007669"/>
    <property type="project" value="UniProtKB-KW"/>
</dbReference>
<dbReference type="InterPro" id="IPR041569">
    <property type="entry name" value="AAA_lid_3"/>
</dbReference>
<accession>A0A8J4CDX8</accession>
<dbReference type="Pfam" id="PF17862">
    <property type="entry name" value="AAA_lid_3"/>
    <property type="match status" value="1"/>
</dbReference>
<dbReference type="InterPro" id="IPR050168">
    <property type="entry name" value="AAA_ATPase_domain"/>
</dbReference>
<keyword evidence="7" id="KW-0067">ATP-binding</keyword>
<evidence type="ECO:0000256" key="5">
    <source>
        <dbReference type="ARBA" id="ARBA00022741"/>
    </source>
</evidence>
<dbReference type="InterPro" id="IPR003593">
    <property type="entry name" value="AAA+_ATPase"/>
</dbReference>
<evidence type="ECO:0000256" key="3">
    <source>
        <dbReference type="ARBA" id="ARBA00022448"/>
    </source>
</evidence>
<keyword evidence="5" id="KW-0547">Nucleotide-binding</keyword>
<dbReference type="InterPro" id="IPR027417">
    <property type="entry name" value="P-loop_NTPase"/>
</dbReference>
<dbReference type="InterPro" id="IPR015342">
    <property type="entry name" value="PEX1-N_C-lobe"/>
</dbReference>
<dbReference type="InterPro" id="IPR003960">
    <property type="entry name" value="ATPase_AAA_CS"/>
</dbReference>
<dbReference type="EMBL" id="BNCP01000016">
    <property type="protein sequence ID" value="GIL79879.1"/>
    <property type="molecule type" value="Genomic_DNA"/>
</dbReference>
<keyword evidence="8" id="KW-0653">Protein transport</keyword>
<evidence type="ECO:0000259" key="14">
    <source>
        <dbReference type="SMART" id="SM00382"/>
    </source>
</evidence>
<keyword evidence="16" id="KW-1185">Reference proteome</keyword>
<comment type="catalytic activity">
    <reaction evidence="12">
        <text>ATP + H2O = ADP + phosphate + H(+)</text>
        <dbReference type="Rhea" id="RHEA:13065"/>
        <dbReference type="ChEBI" id="CHEBI:15377"/>
        <dbReference type="ChEBI" id="CHEBI:15378"/>
        <dbReference type="ChEBI" id="CHEBI:30616"/>
        <dbReference type="ChEBI" id="CHEBI:43474"/>
        <dbReference type="ChEBI" id="CHEBI:456216"/>
    </reaction>
    <physiologicalReaction direction="left-to-right" evidence="12">
        <dbReference type="Rhea" id="RHEA:13066"/>
    </physiologicalReaction>
</comment>
<evidence type="ECO:0000256" key="6">
    <source>
        <dbReference type="ARBA" id="ARBA00022801"/>
    </source>
</evidence>
<dbReference type="GO" id="GO:0005829">
    <property type="term" value="C:cytosol"/>
    <property type="evidence" value="ECO:0007669"/>
    <property type="project" value="TreeGrafter"/>
</dbReference>
<dbReference type="Pfam" id="PF00004">
    <property type="entry name" value="AAA"/>
    <property type="match status" value="2"/>
</dbReference>
<evidence type="ECO:0000256" key="1">
    <source>
        <dbReference type="ARBA" id="ARBA00004370"/>
    </source>
</evidence>
<dbReference type="Proteomes" id="UP000747110">
    <property type="component" value="Unassembled WGS sequence"/>
</dbReference>
<comment type="similarity">
    <text evidence="2">Belongs to the AAA ATPase family.</text>
</comment>
<dbReference type="SMART" id="SM00382">
    <property type="entry name" value="AAA"/>
    <property type="match status" value="2"/>
</dbReference>
<comment type="caution">
    <text evidence="15">The sequence shown here is derived from an EMBL/GenBank/DDBJ whole genome shotgun (WGS) entry which is preliminary data.</text>
</comment>
<dbReference type="PANTHER" id="PTHR23077">
    <property type="entry name" value="AAA-FAMILY ATPASE"/>
    <property type="match status" value="1"/>
</dbReference>
<keyword evidence="3" id="KW-0813">Transport</keyword>
<dbReference type="FunFam" id="3.40.50.300:FF:000149">
    <property type="entry name" value="Nuclear valosin-containing protein-like"/>
    <property type="match status" value="1"/>
</dbReference>
<dbReference type="Pfam" id="PF09262">
    <property type="entry name" value="PEX-1N"/>
    <property type="match status" value="1"/>
</dbReference>
<sequence length="1721" mass="173187">MEFIESISRSNGSSRMARLTVTLISERSNWVSVSKPLANQLFDLNFLPVVLQIRVLDGAGMPSKQPQHTHHVAWAGAVIQGPGVGSGGSGGAGGGGTLGVPSALASALGLRAGAQVHTAPLLGVPIATSVEVEPAGESDWEVVEANAGFLEEQLLGQVGVLERGQRFNVWARGGAAVRLHVLATQPADLVRLVPGCEVHVAPKPRGLLPFGGQIHRSQEPAAQSRGQGKRPQPAAAPQAATAATVVPLTGPANGSRISSTSSCKSSVSGCNGVARASALAYYTPSCSAAPQQRDGTAPAAAAVITSGAAPAAGGVGLQAPPAWASGLVQAMSGRFTPEQVPEQSASGSVAATAEGFGDLSHDSRVPVGLRKAAWNAVAPKAVEAPGQATAAAAAAFRSQSQPPPVTQPLQSELSAKQQQPRAHLHATNSRRHLSAHRHAPNPLPLRLRVLELPPSKYLVSIPPLLPEEANLAPEVREQQATPTPYVDARLGRGDDAVAAAAAVATAPPALAVSSWLTLAVAVAPVTAAVLVGGAAAGPAEAAGGVIVRLHGRGTVRDLLGVLVPEPACPPGHVMLAPPLQHVLCVLPHMHVTVTALPAVVTAAAAEAAALPSLTLHPLPVPDVRKTDSLRKKGNGGGGGGADGSKSFASLHGNQPGGGSTSLAAAAVPPPDGILHQQAVFLAAGVRWTTAAAAASDGDPALPAVPPPATSHAVNRWLAAQAGGIRRAVLGYGGVDATTDGSGTPICGDCSGGLELLLPIASGTVVHFRIHGWNGGSWSCNRNLGGSHGVVGDTGAGGSGGGGGGGGGLQPAAPGDYCLIVHAVRRTHTSATAGPHQVTQSQPTPPFISERTISASLATPTHGSLQGPQTQQPFLAAKLGQLIVLPDVSYNSARHAATLALRAFPPPLQLMAPAPAAPQPVGWAAVHTPPVHEVARAAVHGTAAAMVEDQSPASMSATNVTEQILSSKLLRSKAAPPVLDLDLDHISWLRDQLEQCLRRVVPQLDPWVGAAMARAGLPRCGGVLVTGAPGSGRSQLLKALGDIGERHPAYQAHVLHVRCGQLAGSSHSTTTSALAALAAEALHCAPCLLLLDDLDVICPSAAEGPEYGMQHPDGAAAAARLADWLSALLDELAAATATAAAAAATGHSDADTTAAAATAAEVAAAPPPAVAVVASARDAASLHAALRRVGRLDFEVRLPTPGSVGRAAMLSAAARQRGLAVDAGQLAAVAGAAEGFEGVDLRLLLDRAVHAALRRQLRGPEPRLAAGGLMATTRPPSEISPAAPSGQGQGLGLSAGSGLGRDVALAVTQEDLKEALEGFVPAAFWGVQQASAAAGKAEGWEDVGGLEDVVASLREALLLPVRYRDLVAAAPLRLRTGALLYGPPGCGKTHVVAAAVAAVSKIAPVRFLTVKGPELLNKYIGASEAAVRDLFARAAAAAPAVLFFDEFDAIAPPRGHDSTGVTDRVVNQLLTELDGVEGLRGVVVLAATSRPDLIDAALLRPGRLDRLLFCGPPKGPEQRLAILRALSRRLNLARDVDLRRVAEASEGMTGADLGAVLSEAQLHAINESVEEATTREAGCPDAITHASAVADASGASGAAVGPAASASQMAAGGVADGRSASGEAASGSCSTSTAGGGGGGGGGSESSSGVAGGGDSMAVSPGPQICMRHVLRALSAARPSLPSAEAARLAALYDRFRRDREAPVSRPGPGGADPAIKRATLA</sequence>
<evidence type="ECO:0000256" key="7">
    <source>
        <dbReference type="ARBA" id="ARBA00022840"/>
    </source>
</evidence>
<feature type="compositionally biased region" description="Low complexity" evidence="13">
    <location>
        <begin position="1613"/>
        <end position="1632"/>
    </location>
</feature>
<feature type="region of interest" description="Disordered" evidence="13">
    <location>
        <begin position="620"/>
        <end position="664"/>
    </location>
</feature>
<dbReference type="GO" id="GO:0016558">
    <property type="term" value="P:protein import into peroxisome matrix"/>
    <property type="evidence" value="ECO:0007669"/>
    <property type="project" value="TreeGrafter"/>
</dbReference>
<feature type="compositionally biased region" description="Low complexity" evidence="13">
    <location>
        <begin position="231"/>
        <end position="241"/>
    </location>
</feature>
<dbReference type="PROSITE" id="PS00674">
    <property type="entry name" value="AAA"/>
    <property type="match status" value="1"/>
</dbReference>
<protein>
    <recommendedName>
        <fullName evidence="11">Peroxisomal ATPase PEX1</fullName>
    </recommendedName>
    <alternativeName>
        <fullName evidence="10">Peroxin-1</fullName>
    </alternativeName>
</protein>
<dbReference type="SUPFAM" id="SSF52540">
    <property type="entry name" value="P-loop containing nucleoside triphosphate hydrolases"/>
    <property type="match status" value="2"/>
</dbReference>
<comment type="subcellular location">
    <subcellularLocation>
        <location evidence="1">Membrane</location>
    </subcellularLocation>
</comment>
<feature type="region of interest" description="Disordered" evidence="13">
    <location>
        <begin position="393"/>
        <end position="440"/>
    </location>
</feature>
<dbReference type="InterPro" id="IPR029067">
    <property type="entry name" value="CDC48_domain_2-like_sf"/>
</dbReference>
<evidence type="ECO:0000256" key="13">
    <source>
        <dbReference type="SAM" id="MobiDB-lite"/>
    </source>
</evidence>
<dbReference type="PANTHER" id="PTHR23077:SF12">
    <property type="entry name" value="PEROXISOMAL ATPASE PEX1"/>
    <property type="match status" value="1"/>
</dbReference>
<evidence type="ECO:0000256" key="4">
    <source>
        <dbReference type="ARBA" id="ARBA00022593"/>
    </source>
</evidence>
<feature type="compositionally biased region" description="Basic residues" evidence="13">
    <location>
        <begin position="422"/>
        <end position="439"/>
    </location>
</feature>
<dbReference type="Gene3D" id="1.10.8.60">
    <property type="match status" value="2"/>
</dbReference>
<dbReference type="GO" id="GO:0016887">
    <property type="term" value="F:ATP hydrolysis activity"/>
    <property type="evidence" value="ECO:0007669"/>
    <property type="project" value="InterPro"/>
</dbReference>
<dbReference type="Gene3D" id="3.40.50.300">
    <property type="entry name" value="P-loop containing nucleotide triphosphate hydrolases"/>
    <property type="match status" value="2"/>
</dbReference>
<evidence type="ECO:0000256" key="2">
    <source>
        <dbReference type="ARBA" id="ARBA00006914"/>
    </source>
</evidence>
<dbReference type="SUPFAM" id="SSF54585">
    <property type="entry name" value="Cdc48 domain 2-like"/>
    <property type="match status" value="1"/>
</dbReference>
<feature type="region of interest" description="Disordered" evidence="13">
    <location>
        <begin position="1613"/>
        <end position="1655"/>
    </location>
</feature>
<keyword evidence="9" id="KW-0472">Membrane</keyword>